<proteinExistence type="predicted"/>
<name>A0ACC1P3J2_9PEZI</name>
<evidence type="ECO:0000313" key="2">
    <source>
        <dbReference type="Proteomes" id="UP001143856"/>
    </source>
</evidence>
<dbReference type="Proteomes" id="UP001143856">
    <property type="component" value="Unassembled WGS sequence"/>
</dbReference>
<organism evidence="1 2">
    <name type="scientific">Xylaria curta</name>
    <dbReference type="NCBI Taxonomy" id="42375"/>
    <lineage>
        <taxon>Eukaryota</taxon>
        <taxon>Fungi</taxon>
        <taxon>Dikarya</taxon>
        <taxon>Ascomycota</taxon>
        <taxon>Pezizomycotina</taxon>
        <taxon>Sordariomycetes</taxon>
        <taxon>Xylariomycetidae</taxon>
        <taxon>Xylariales</taxon>
        <taxon>Xylariaceae</taxon>
        <taxon>Xylaria</taxon>
    </lineage>
</organism>
<accession>A0ACC1P3J2</accession>
<gene>
    <name evidence="1" type="ORF">NUW58_g5274</name>
</gene>
<dbReference type="EMBL" id="JAPDGR010001026">
    <property type="protein sequence ID" value="KAJ2985927.1"/>
    <property type="molecule type" value="Genomic_DNA"/>
</dbReference>
<sequence>MGSRQQGEASGAQTHDTQVAQSAIGSLAHESEAAFEQFLGYVSLADLELNPCTNRPIFTSRPFDIPYYAPKGPNANSSSQNMHHASEDAQLNCDSIMSTELEVSGDVGLEALWSEPGVDINKVTPTPKERQDYQQKRDGLADMTTGPSCSVCGEPLTFEVLNSGMSCSICGFI</sequence>
<evidence type="ECO:0000313" key="1">
    <source>
        <dbReference type="EMBL" id="KAJ2985927.1"/>
    </source>
</evidence>
<comment type="caution">
    <text evidence="1">The sequence shown here is derived from an EMBL/GenBank/DDBJ whole genome shotgun (WGS) entry which is preliminary data.</text>
</comment>
<protein>
    <submittedName>
        <fullName evidence="1">Uncharacterized protein</fullName>
    </submittedName>
</protein>
<reference evidence="1" key="1">
    <citation type="submission" date="2022-10" db="EMBL/GenBank/DDBJ databases">
        <title>Genome Sequence of Xylaria curta.</title>
        <authorList>
            <person name="Buettner E."/>
        </authorList>
    </citation>
    <scope>NUCLEOTIDE SEQUENCE</scope>
    <source>
        <strain evidence="1">Babe10</strain>
    </source>
</reference>
<keyword evidence="2" id="KW-1185">Reference proteome</keyword>